<dbReference type="EMBL" id="CP158367">
    <property type="protein sequence ID" value="XBX76239.1"/>
    <property type="molecule type" value="Genomic_DNA"/>
</dbReference>
<dbReference type="CDD" id="cd00732">
    <property type="entry name" value="CheW"/>
    <property type="match status" value="1"/>
</dbReference>
<dbReference type="GO" id="GO:0006935">
    <property type="term" value="P:chemotaxis"/>
    <property type="evidence" value="ECO:0007669"/>
    <property type="project" value="InterPro"/>
</dbReference>
<dbReference type="Gene3D" id="2.30.30.40">
    <property type="entry name" value="SH3 Domains"/>
    <property type="match status" value="1"/>
</dbReference>
<dbReference type="Pfam" id="PF01584">
    <property type="entry name" value="CheW"/>
    <property type="match status" value="1"/>
</dbReference>
<dbReference type="RefSeq" id="WP_350344973.1">
    <property type="nucleotide sequence ID" value="NZ_CP158367.1"/>
</dbReference>
<evidence type="ECO:0000259" key="1">
    <source>
        <dbReference type="PROSITE" id="PS50851"/>
    </source>
</evidence>
<evidence type="ECO:0000313" key="2">
    <source>
        <dbReference type="EMBL" id="XBX76239.1"/>
    </source>
</evidence>
<accession>A0AAU7VQM7</accession>
<dbReference type="PANTHER" id="PTHR22617:SF23">
    <property type="entry name" value="CHEMOTAXIS PROTEIN CHEW"/>
    <property type="match status" value="1"/>
</dbReference>
<dbReference type="SUPFAM" id="SSF50341">
    <property type="entry name" value="CheW-like"/>
    <property type="match status" value="1"/>
</dbReference>
<dbReference type="InterPro" id="IPR039315">
    <property type="entry name" value="CheW"/>
</dbReference>
<dbReference type="GO" id="GO:0005829">
    <property type="term" value="C:cytosol"/>
    <property type="evidence" value="ECO:0007669"/>
    <property type="project" value="TreeGrafter"/>
</dbReference>
<dbReference type="PROSITE" id="PS50851">
    <property type="entry name" value="CHEW"/>
    <property type="match status" value="1"/>
</dbReference>
<protein>
    <submittedName>
        <fullName evidence="2">Chemotaxis protein CheW</fullName>
    </submittedName>
</protein>
<dbReference type="InterPro" id="IPR002545">
    <property type="entry name" value="CheW-lke_dom"/>
</dbReference>
<organism evidence="2">
    <name type="scientific">Proteinivorax tanatarense</name>
    <dbReference type="NCBI Taxonomy" id="1260629"/>
    <lineage>
        <taxon>Bacteria</taxon>
        <taxon>Bacillati</taxon>
        <taxon>Bacillota</taxon>
        <taxon>Clostridia</taxon>
        <taxon>Eubacteriales</taxon>
        <taxon>Proteinivoracaceae</taxon>
        <taxon>Proteinivorax</taxon>
    </lineage>
</organism>
<sequence>MSTQQEQKFVIFKLGEESYGIDILRVQGIERMLEITNVPKTADFVEGVCNLRGSIVPVIDLRRRFSLEQKDYSDDTRIIVVSIDEVKVGLIVDSANDVISINEEEIEPAPSVIDSIDNRFIKGVGKVDERLIILLDLQEILKKEEIVKLQEITD</sequence>
<dbReference type="InterPro" id="IPR036061">
    <property type="entry name" value="CheW-like_dom_sf"/>
</dbReference>
<gene>
    <name evidence="2" type="ORF">PRVXT_001421</name>
</gene>
<dbReference type="Gene3D" id="2.40.50.180">
    <property type="entry name" value="CheA-289, Domain 4"/>
    <property type="match status" value="1"/>
</dbReference>
<reference evidence="2" key="2">
    <citation type="submission" date="2024-06" db="EMBL/GenBank/DDBJ databases">
        <authorList>
            <person name="Petrova K.O."/>
            <person name="Toshchakov S.V."/>
            <person name="Boltjanskaja Y.V."/>
            <person name="Kevbrin V."/>
        </authorList>
    </citation>
    <scope>NUCLEOTIDE SEQUENCE</scope>
    <source>
        <strain evidence="2">Z-910T</strain>
    </source>
</reference>
<proteinExistence type="predicted"/>
<feature type="domain" description="CheW-like" evidence="1">
    <location>
        <begin position="6"/>
        <end position="146"/>
    </location>
</feature>
<dbReference type="GO" id="GO:0007165">
    <property type="term" value="P:signal transduction"/>
    <property type="evidence" value="ECO:0007669"/>
    <property type="project" value="InterPro"/>
</dbReference>
<reference evidence="2" key="1">
    <citation type="journal article" date="2013" name="Extremophiles">
        <title>Proteinivorax tanatarense gen. nov., sp. nov., an anaerobic, haloalkaliphilic, proteolytic bacterium isolated from a decaying algal bloom, and proposal of Proteinivoraceae fam. nov.</title>
        <authorList>
            <person name="Kevbrin V."/>
            <person name="Boltyanskaya Y."/>
            <person name="Zhilina T."/>
            <person name="Kolganova T."/>
            <person name="Lavrentjeva E."/>
            <person name="Kuznetsov B."/>
        </authorList>
    </citation>
    <scope>NUCLEOTIDE SEQUENCE</scope>
    <source>
        <strain evidence="2">Z-910T</strain>
    </source>
</reference>
<dbReference type="PANTHER" id="PTHR22617">
    <property type="entry name" value="CHEMOTAXIS SENSOR HISTIDINE KINASE-RELATED"/>
    <property type="match status" value="1"/>
</dbReference>
<dbReference type="AlphaFoldDB" id="A0AAU7VQM7"/>
<name>A0AAU7VQM7_9FIRM</name>
<dbReference type="SMART" id="SM00260">
    <property type="entry name" value="CheW"/>
    <property type="match status" value="1"/>
</dbReference>